<keyword evidence="4" id="KW-0067">ATP-binding</keyword>
<dbReference type="InterPro" id="IPR007371">
    <property type="entry name" value="TPK_catalytic"/>
</dbReference>
<keyword evidence="1 7" id="KW-0808">Transferase</keyword>
<name>A0ABS2PK91_9STRE</name>
<evidence type="ECO:0000313" key="7">
    <source>
        <dbReference type="EMBL" id="MBM7635233.1"/>
    </source>
</evidence>
<dbReference type="CDD" id="cd07995">
    <property type="entry name" value="TPK"/>
    <property type="match status" value="1"/>
</dbReference>
<dbReference type="PANTHER" id="PTHR41299">
    <property type="entry name" value="THIAMINE PYROPHOSPHOKINASE"/>
    <property type="match status" value="1"/>
</dbReference>
<evidence type="ECO:0000313" key="8">
    <source>
        <dbReference type="Proteomes" id="UP000809081"/>
    </source>
</evidence>
<dbReference type="InterPro" id="IPR006282">
    <property type="entry name" value="Thi_PPkinase"/>
</dbReference>
<dbReference type="InterPro" id="IPR053149">
    <property type="entry name" value="TPK"/>
</dbReference>
<accession>A0ABS2PK91</accession>
<dbReference type="EMBL" id="JAFBEI010000001">
    <property type="protein sequence ID" value="MBM7635233.1"/>
    <property type="molecule type" value="Genomic_DNA"/>
</dbReference>
<dbReference type="NCBIfam" id="TIGR01378">
    <property type="entry name" value="thi_PPkinase"/>
    <property type="match status" value="1"/>
</dbReference>
<comment type="caution">
    <text evidence="7">The sequence shown here is derived from an EMBL/GenBank/DDBJ whole genome shotgun (WGS) entry which is preliminary data.</text>
</comment>
<evidence type="ECO:0000256" key="2">
    <source>
        <dbReference type="ARBA" id="ARBA00022741"/>
    </source>
</evidence>
<dbReference type="RefSeq" id="WP_205016192.1">
    <property type="nucleotide sequence ID" value="NZ_JAFBEI010000001.1"/>
</dbReference>
<protein>
    <recommendedName>
        <fullName evidence="5">Thiamine diphosphokinase</fullName>
        <ecNumber evidence="5">2.7.6.2</ecNumber>
    </recommendedName>
</protein>
<dbReference type="PANTHER" id="PTHR41299:SF1">
    <property type="entry name" value="THIAMINE PYROPHOSPHOKINASE"/>
    <property type="match status" value="1"/>
</dbReference>
<proteinExistence type="predicted"/>
<keyword evidence="2" id="KW-0547">Nucleotide-binding</keyword>
<dbReference type="Proteomes" id="UP000809081">
    <property type="component" value="Unassembled WGS sequence"/>
</dbReference>
<keyword evidence="3" id="KW-0418">Kinase</keyword>
<gene>
    <name evidence="7" type="ORF">JOC31_000024</name>
</gene>
<dbReference type="Pfam" id="PF04265">
    <property type="entry name" value="TPK_B1_binding"/>
    <property type="match status" value="1"/>
</dbReference>
<evidence type="ECO:0000256" key="4">
    <source>
        <dbReference type="ARBA" id="ARBA00022840"/>
    </source>
</evidence>
<sequence length="210" mass="23801">MTKIALIAGGDQSRLSPDFDYYVGVDRGCLFLLESGLSLDMAVGDFDSVTADEWKLIETQSKVLIKAAAEKDDTDTELALKEIFKRYPQSQVYLYGVFGGRLDHLMSNIFLPSDPDLAPFMQQIHLLDDQNQLSYCPAGKHRLYPREGMTYISFMTEGEGLLTIKGAKYELDASNFFKKKNYSSNEFTNKPIDITLTEGYVLVIYTKDRR</sequence>
<reference evidence="7 8" key="1">
    <citation type="submission" date="2021-01" db="EMBL/GenBank/DDBJ databases">
        <title>Genomic Encyclopedia of Type Strains, Phase IV (KMG-IV): sequencing the most valuable type-strain genomes for metagenomic binning, comparative biology and taxonomic classification.</title>
        <authorList>
            <person name="Goeker M."/>
        </authorList>
    </citation>
    <scope>NUCLEOTIDE SEQUENCE [LARGE SCALE GENOMIC DNA]</scope>
    <source>
        <strain evidence="7 8">DSM 27513</strain>
    </source>
</reference>
<dbReference type="SMART" id="SM00983">
    <property type="entry name" value="TPK_B1_binding"/>
    <property type="match status" value="1"/>
</dbReference>
<dbReference type="Pfam" id="PF04263">
    <property type="entry name" value="TPK_catalytic"/>
    <property type="match status" value="1"/>
</dbReference>
<dbReference type="InterPro" id="IPR036759">
    <property type="entry name" value="TPK_catalytic_sf"/>
</dbReference>
<feature type="domain" description="Thiamin pyrophosphokinase thiamin-binding" evidence="6">
    <location>
        <begin position="139"/>
        <end position="202"/>
    </location>
</feature>
<keyword evidence="8" id="KW-1185">Reference proteome</keyword>
<evidence type="ECO:0000256" key="1">
    <source>
        <dbReference type="ARBA" id="ARBA00022679"/>
    </source>
</evidence>
<dbReference type="GO" id="GO:0004788">
    <property type="term" value="F:thiamine diphosphokinase activity"/>
    <property type="evidence" value="ECO:0007669"/>
    <property type="project" value="UniProtKB-EC"/>
</dbReference>
<dbReference type="EC" id="2.7.6.2" evidence="5"/>
<dbReference type="SUPFAM" id="SSF63999">
    <property type="entry name" value="Thiamin pyrophosphokinase, catalytic domain"/>
    <property type="match status" value="1"/>
</dbReference>
<dbReference type="InterPro" id="IPR007373">
    <property type="entry name" value="Thiamin_PyroPKinase_B1-bd"/>
</dbReference>
<evidence type="ECO:0000256" key="3">
    <source>
        <dbReference type="ARBA" id="ARBA00022777"/>
    </source>
</evidence>
<dbReference type="Gene3D" id="3.40.50.10240">
    <property type="entry name" value="Thiamin pyrophosphokinase, catalytic domain"/>
    <property type="match status" value="1"/>
</dbReference>
<evidence type="ECO:0000256" key="5">
    <source>
        <dbReference type="NCBIfam" id="TIGR01378"/>
    </source>
</evidence>
<organism evidence="7 8">
    <name type="scientific">Streptococcus saliviloxodontae</name>
    <dbReference type="NCBI Taxonomy" id="1349416"/>
    <lineage>
        <taxon>Bacteria</taxon>
        <taxon>Bacillati</taxon>
        <taxon>Bacillota</taxon>
        <taxon>Bacilli</taxon>
        <taxon>Lactobacillales</taxon>
        <taxon>Streptococcaceae</taxon>
        <taxon>Streptococcus</taxon>
    </lineage>
</organism>
<evidence type="ECO:0000259" key="6">
    <source>
        <dbReference type="SMART" id="SM00983"/>
    </source>
</evidence>